<dbReference type="EMBL" id="BAABDG010000002">
    <property type="protein sequence ID" value="GAA3879570.1"/>
    <property type="molecule type" value="Genomic_DNA"/>
</dbReference>
<keyword evidence="1" id="KW-0732">Signal</keyword>
<keyword evidence="4" id="KW-1185">Reference proteome</keyword>
<dbReference type="Gene3D" id="3.10.450.50">
    <property type="match status" value="1"/>
</dbReference>
<feature type="domain" description="DUF3828" evidence="2">
    <location>
        <begin position="28"/>
        <end position="141"/>
    </location>
</feature>
<dbReference type="Proteomes" id="UP001499994">
    <property type="component" value="Unassembled WGS sequence"/>
</dbReference>
<name>A0ABP7KJC0_9GAMM</name>
<reference evidence="4" key="1">
    <citation type="journal article" date="2019" name="Int. J. Syst. Evol. Microbiol.">
        <title>The Global Catalogue of Microorganisms (GCM) 10K type strain sequencing project: providing services to taxonomists for standard genome sequencing and annotation.</title>
        <authorList>
            <consortium name="The Broad Institute Genomics Platform"/>
            <consortium name="The Broad Institute Genome Sequencing Center for Infectious Disease"/>
            <person name="Wu L."/>
            <person name="Ma J."/>
        </authorList>
    </citation>
    <scope>NUCLEOTIDE SEQUENCE [LARGE SCALE GENOMIC DNA]</scope>
    <source>
        <strain evidence="4">JCM 17201</strain>
    </source>
</reference>
<organism evidence="3 4">
    <name type="scientific">Gibbsiella dentisursi</name>
    <dbReference type="NCBI Taxonomy" id="796890"/>
    <lineage>
        <taxon>Bacteria</taxon>
        <taxon>Pseudomonadati</taxon>
        <taxon>Pseudomonadota</taxon>
        <taxon>Gammaproteobacteria</taxon>
        <taxon>Enterobacterales</taxon>
        <taxon>Yersiniaceae</taxon>
        <taxon>Gibbsiella</taxon>
    </lineage>
</organism>
<comment type="caution">
    <text evidence="3">The sequence shown here is derived from an EMBL/GenBank/DDBJ whole genome shotgun (WGS) entry which is preliminary data.</text>
</comment>
<evidence type="ECO:0000313" key="4">
    <source>
        <dbReference type="Proteomes" id="UP001499994"/>
    </source>
</evidence>
<feature type="chain" id="PRO_5046103547" description="DUF3828 domain-containing protein" evidence="1">
    <location>
        <begin position="21"/>
        <end position="145"/>
    </location>
</feature>
<evidence type="ECO:0000259" key="2">
    <source>
        <dbReference type="Pfam" id="PF12883"/>
    </source>
</evidence>
<sequence length="145" mass="16459">MTNMKNLLISLLFVSPIALASAEMPPPERAALNFNKWYIGQLEKDASPLTDFTSLNKYVTSDTIKSLKKLYAGDNNDKDMPDSDMFIKAQDYNDDWNQVNVISSDFDAACTHVYIAFGDKKDHIIADCMVQENNKWKIRSVTLIK</sequence>
<proteinExistence type="predicted"/>
<gene>
    <name evidence="3" type="ORF">GCM10022405_01350</name>
</gene>
<evidence type="ECO:0000313" key="3">
    <source>
        <dbReference type="EMBL" id="GAA3879570.1"/>
    </source>
</evidence>
<feature type="signal peptide" evidence="1">
    <location>
        <begin position="1"/>
        <end position="20"/>
    </location>
</feature>
<accession>A0ABP7KJC0</accession>
<dbReference type="Pfam" id="PF12883">
    <property type="entry name" value="DUF3828"/>
    <property type="match status" value="1"/>
</dbReference>
<protein>
    <recommendedName>
        <fullName evidence="2">DUF3828 domain-containing protein</fullName>
    </recommendedName>
</protein>
<evidence type="ECO:0000256" key="1">
    <source>
        <dbReference type="SAM" id="SignalP"/>
    </source>
</evidence>
<dbReference type="InterPro" id="IPR024289">
    <property type="entry name" value="DUF3828"/>
</dbReference>